<feature type="region of interest" description="Disordered" evidence="1">
    <location>
        <begin position="216"/>
        <end position="236"/>
    </location>
</feature>
<name>A0A7S3RER1_EMIHU</name>
<evidence type="ECO:0000313" key="3">
    <source>
        <dbReference type="EMBL" id="CAE0521389.1"/>
    </source>
</evidence>
<dbReference type="InterPro" id="IPR006595">
    <property type="entry name" value="CTLH_C"/>
</dbReference>
<organism evidence="3">
    <name type="scientific">Emiliania huxleyi</name>
    <name type="common">Coccolithophore</name>
    <name type="synonym">Pontosphaera huxleyi</name>
    <dbReference type="NCBI Taxonomy" id="2903"/>
    <lineage>
        <taxon>Eukaryota</taxon>
        <taxon>Haptista</taxon>
        <taxon>Haptophyta</taxon>
        <taxon>Prymnesiophyceae</taxon>
        <taxon>Isochrysidales</taxon>
        <taxon>Noelaerhabdaceae</taxon>
        <taxon>Emiliania</taxon>
    </lineage>
</organism>
<dbReference type="InterPro" id="IPR024964">
    <property type="entry name" value="CTLH/CRA"/>
</dbReference>
<dbReference type="PROSITE" id="PS50896">
    <property type="entry name" value="LISH"/>
    <property type="match status" value="1"/>
</dbReference>
<dbReference type="SMART" id="SM00757">
    <property type="entry name" value="CRA"/>
    <property type="match status" value="1"/>
</dbReference>
<dbReference type="InterPro" id="IPR013144">
    <property type="entry name" value="CRA_dom"/>
</dbReference>
<evidence type="ECO:0000259" key="2">
    <source>
        <dbReference type="PROSITE" id="PS50897"/>
    </source>
</evidence>
<dbReference type="EMBL" id="HBIR01001060">
    <property type="protein sequence ID" value="CAE0521389.1"/>
    <property type="molecule type" value="Transcribed_RNA"/>
</dbReference>
<dbReference type="Pfam" id="PF10607">
    <property type="entry name" value="CTLH"/>
    <property type="match status" value="1"/>
</dbReference>
<reference evidence="3" key="1">
    <citation type="submission" date="2021-01" db="EMBL/GenBank/DDBJ databases">
        <authorList>
            <person name="Corre E."/>
            <person name="Pelletier E."/>
            <person name="Niang G."/>
            <person name="Scheremetjew M."/>
            <person name="Finn R."/>
            <person name="Kale V."/>
            <person name="Holt S."/>
            <person name="Cochrane G."/>
            <person name="Meng A."/>
            <person name="Brown T."/>
            <person name="Cohen L."/>
        </authorList>
    </citation>
    <scope>NUCLEOTIDE SEQUENCE</scope>
    <source>
        <strain evidence="3">379</strain>
    </source>
</reference>
<dbReference type="Pfam" id="PF08513">
    <property type="entry name" value="LisH"/>
    <property type="match status" value="1"/>
</dbReference>
<dbReference type="SMART" id="SM00668">
    <property type="entry name" value="CTLH"/>
    <property type="match status" value="1"/>
</dbReference>
<evidence type="ECO:0000256" key="1">
    <source>
        <dbReference type="SAM" id="MobiDB-lite"/>
    </source>
</evidence>
<dbReference type="InterPro" id="IPR006594">
    <property type="entry name" value="LisH"/>
</dbReference>
<sequence>MSVEWDARLQAVELPKSMVNALVLDWLVNQGHHDAAAAFVRESGTPAGDLDGIAERMSIRQAVEAGRMQAALEALEALHPALLSVDPPNGGSDLQLLFALQQQHFIELVRAGDVAAALTHAQHKLAPLAEAQPALVEPLELTMMLLASADGADSPSAHLLHPSQRRRTATALNAAILRAQSRAEEPMLPAMLRELQRAQVELRERHGVSFPQVDDLREAVPRLPSTSREAASPSRG</sequence>
<accession>A0A7S3RER1</accession>
<proteinExistence type="predicted"/>
<feature type="domain" description="CTLH" evidence="2">
    <location>
        <begin position="52"/>
        <end position="116"/>
    </location>
</feature>
<dbReference type="InterPro" id="IPR050618">
    <property type="entry name" value="Ubq-SigPath_Reg"/>
</dbReference>
<feature type="compositionally biased region" description="Polar residues" evidence="1">
    <location>
        <begin position="224"/>
        <end position="236"/>
    </location>
</feature>
<dbReference type="PANTHER" id="PTHR12864">
    <property type="entry name" value="RAN BINDING PROTEIN 9-RELATED"/>
    <property type="match status" value="1"/>
</dbReference>
<dbReference type="SMART" id="SM00667">
    <property type="entry name" value="LisH"/>
    <property type="match status" value="1"/>
</dbReference>
<protein>
    <recommendedName>
        <fullName evidence="2">CTLH domain-containing protein</fullName>
    </recommendedName>
</protein>
<dbReference type="AlphaFoldDB" id="A0A7S3RER1"/>
<dbReference type="PROSITE" id="PS50897">
    <property type="entry name" value="CTLH"/>
    <property type="match status" value="1"/>
</dbReference>
<gene>
    <name evidence="3" type="ORF">EHUX00137_LOCUS737</name>
</gene>